<dbReference type="InterPro" id="IPR037066">
    <property type="entry name" value="Plug_dom_sf"/>
</dbReference>
<evidence type="ECO:0000256" key="8">
    <source>
        <dbReference type="ARBA" id="ARBA00023170"/>
    </source>
</evidence>
<keyword evidence="5 12" id="KW-0732">Signal</keyword>
<keyword evidence="8 15" id="KW-0675">Receptor</keyword>
<keyword evidence="3 10" id="KW-1134">Transmembrane beta strand</keyword>
<evidence type="ECO:0000256" key="6">
    <source>
        <dbReference type="ARBA" id="ARBA00023077"/>
    </source>
</evidence>
<evidence type="ECO:0000256" key="9">
    <source>
        <dbReference type="ARBA" id="ARBA00023237"/>
    </source>
</evidence>
<dbReference type="InterPro" id="IPR039426">
    <property type="entry name" value="TonB-dep_rcpt-like"/>
</dbReference>
<evidence type="ECO:0000313" key="16">
    <source>
        <dbReference type="Proteomes" id="UP000190852"/>
    </source>
</evidence>
<proteinExistence type="inferred from homology"/>
<dbReference type="SUPFAM" id="SSF49464">
    <property type="entry name" value="Carboxypeptidase regulatory domain-like"/>
    <property type="match status" value="1"/>
</dbReference>
<evidence type="ECO:0000256" key="1">
    <source>
        <dbReference type="ARBA" id="ARBA00004571"/>
    </source>
</evidence>
<keyword evidence="7 10" id="KW-0472">Membrane</keyword>
<dbReference type="Pfam" id="PF13715">
    <property type="entry name" value="CarbopepD_reg_2"/>
    <property type="match status" value="1"/>
</dbReference>
<dbReference type="SUPFAM" id="SSF56935">
    <property type="entry name" value="Porins"/>
    <property type="match status" value="1"/>
</dbReference>
<keyword evidence="6 11" id="KW-0798">TonB box</keyword>
<organism evidence="15 16">
    <name type="scientific">Parabacteroides chartae</name>
    <dbReference type="NCBI Taxonomy" id="1037355"/>
    <lineage>
        <taxon>Bacteria</taxon>
        <taxon>Pseudomonadati</taxon>
        <taxon>Bacteroidota</taxon>
        <taxon>Bacteroidia</taxon>
        <taxon>Bacteroidales</taxon>
        <taxon>Tannerellaceae</taxon>
        <taxon>Parabacteroides</taxon>
    </lineage>
</organism>
<feature type="signal peptide" evidence="12">
    <location>
        <begin position="1"/>
        <end position="21"/>
    </location>
</feature>
<name>A0A1T5AUG9_9BACT</name>
<dbReference type="CDD" id="cd01347">
    <property type="entry name" value="ligand_gated_channel"/>
    <property type="match status" value="1"/>
</dbReference>
<dbReference type="InterPro" id="IPR012910">
    <property type="entry name" value="Plug_dom"/>
</dbReference>
<evidence type="ECO:0000313" key="15">
    <source>
        <dbReference type="EMBL" id="SKB38420.1"/>
    </source>
</evidence>
<keyword evidence="4 10" id="KW-0812">Transmembrane</keyword>
<dbReference type="PANTHER" id="PTHR30069">
    <property type="entry name" value="TONB-DEPENDENT OUTER MEMBRANE RECEPTOR"/>
    <property type="match status" value="1"/>
</dbReference>
<accession>A0A1T5AUG9</accession>
<dbReference type="RefSeq" id="WP_079682592.1">
    <property type="nucleotide sequence ID" value="NZ_FUYQ01000004.1"/>
</dbReference>
<dbReference type="InterPro" id="IPR036942">
    <property type="entry name" value="Beta-barrel_TonB_sf"/>
</dbReference>
<dbReference type="PANTHER" id="PTHR30069:SF29">
    <property type="entry name" value="HEMOGLOBIN AND HEMOGLOBIN-HAPTOGLOBIN-BINDING PROTEIN 1-RELATED"/>
    <property type="match status" value="1"/>
</dbReference>
<comment type="similarity">
    <text evidence="10 11">Belongs to the TonB-dependent receptor family.</text>
</comment>
<keyword evidence="9 10" id="KW-0998">Cell outer membrane</keyword>
<evidence type="ECO:0000256" key="2">
    <source>
        <dbReference type="ARBA" id="ARBA00022448"/>
    </source>
</evidence>
<feature type="chain" id="PRO_5012572179" evidence="12">
    <location>
        <begin position="22"/>
        <end position="735"/>
    </location>
</feature>
<evidence type="ECO:0000256" key="12">
    <source>
        <dbReference type="SAM" id="SignalP"/>
    </source>
</evidence>
<dbReference type="GO" id="GO:0015344">
    <property type="term" value="F:siderophore uptake transmembrane transporter activity"/>
    <property type="evidence" value="ECO:0007669"/>
    <property type="project" value="TreeGrafter"/>
</dbReference>
<feature type="domain" description="TonB-dependent receptor plug" evidence="14">
    <location>
        <begin position="118"/>
        <end position="222"/>
    </location>
</feature>
<dbReference type="GO" id="GO:0009279">
    <property type="term" value="C:cell outer membrane"/>
    <property type="evidence" value="ECO:0007669"/>
    <property type="project" value="UniProtKB-SubCell"/>
</dbReference>
<gene>
    <name evidence="15" type="ORF">SAMN05660349_00889</name>
</gene>
<evidence type="ECO:0000256" key="4">
    <source>
        <dbReference type="ARBA" id="ARBA00022692"/>
    </source>
</evidence>
<evidence type="ECO:0000259" key="14">
    <source>
        <dbReference type="Pfam" id="PF07715"/>
    </source>
</evidence>
<dbReference type="Pfam" id="PF07715">
    <property type="entry name" value="Plug"/>
    <property type="match status" value="1"/>
</dbReference>
<dbReference type="PROSITE" id="PS52016">
    <property type="entry name" value="TONB_DEPENDENT_REC_3"/>
    <property type="match status" value="1"/>
</dbReference>
<dbReference type="Gene3D" id="2.170.130.10">
    <property type="entry name" value="TonB-dependent receptor, plug domain"/>
    <property type="match status" value="1"/>
</dbReference>
<dbReference type="InterPro" id="IPR000531">
    <property type="entry name" value="Beta-barrel_TonB"/>
</dbReference>
<dbReference type="Gene3D" id="2.60.40.1120">
    <property type="entry name" value="Carboxypeptidase-like, regulatory domain"/>
    <property type="match status" value="1"/>
</dbReference>
<keyword evidence="2 10" id="KW-0813">Transport</keyword>
<dbReference type="Gene3D" id="2.40.170.20">
    <property type="entry name" value="TonB-dependent receptor, beta-barrel domain"/>
    <property type="match status" value="1"/>
</dbReference>
<comment type="subcellular location">
    <subcellularLocation>
        <location evidence="1 10">Cell outer membrane</location>
        <topology evidence="1 10">Multi-pass membrane protein</topology>
    </subcellularLocation>
</comment>
<evidence type="ECO:0000256" key="7">
    <source>
        <dbReference type="ARBA" id="ARBA00023136"/>
    </source>
</evidence>
<evidence type="ECO:0000256" key="3">
    <source>
        <dbReference type="ARBA" id="ARBA00022452"/>
    </source>
</evidence>
<dbReference type="Proteomes" id="UP000190852">
    <property type="component" value="Unassembled WGS sequence"/>
</dbReference>
<dbReference type="AlphaFoldDB" id="A0A1T5AUG9"/>
<evidence type="ECO:0000256" key="10">
    <source>
        <dbReference type="PROSITE-ProRule" id="PRU01360"/>
    </source>
</evidence>
<reference evidence="16" key="1">
    <citation type="submission" date="2017-02" db="EMBL/GenBank/DDBJ databases">
        <authorList>
            <person name="Varghese N."/>
            <person name="Submissions S."/>
        </authorList>
    </citation>
    <scope>NUCLEOTIDE SEQUENCE [LARGE SCALE GENOMIC DNA]</scope>
    <source>
        <strain evidence="16">DSM 24967</strain>
    </source>
</reference>
<evidence type="ECO:0000256" key="11">
    <source>
        <dbReference type="RuleBase" id="RU003357"/>
    </source>
</evidence>
<keyword evidence="16" id="KW-1185">Reference proteome</keyword>
<sequence>MKRKGLLTTLLWGCVVICSLAQVTLSGKVVNVKNGKPIEGVNVRLEQTTIGCATNSKGEFILKNVPDESYTLRASCLNYIPVEKKIHGTQLNMLIEMENSGINLDQVVITGTGTHRRIQDSPVPVEIINGNDLKRAGITNFKDALNMLNPSFSFSTTAMASYMTLNGLGNKHILVLINGQKLAGDVSGNVDLSRINLSNVKRIEILKGAASSLYGSEAMGGVINIITDQPKNLINVTSETRFAEENQLDQTINLDINAGKFGSFTTYNRRQSDGWQLNNQAITYDSKGNEKLTETNKKASDKFYSNILTQHFTYSATKALSFYARGSMYNKENDRPVSEYDYNLAYNDYSLALGSKFLLGNASYISLDLYNDNFEGTKEYIKDVKDKKGNITIKNGTSALSKRQHYYNANLKSVFMAGDFNKITIGSEYVTDKLKNPEALAGDKQAYTMALYTQDEIKFLQNFQAIVGLRYIYHETFKNRFTPKLSLMYSPGAFNFRATYSSGFRAPSLEELYYNKEKNGTLSAGNINLKPEKSNYYAINGEFMSRLFSISATAYINNLDNLITSKQVALTETDIANSITKRMEYRNVDKARVKGVDISINSYLGYGVSLGGSYSYADAKDTNTDSRLPRSIKHSGSINSNWNKVWGFYTLNVNLAGRLQSERFETGTYGNAPGYQLWNLSTRHTFNNLANFILEPGIGIENIFNYRDDRPYNSNYATLSPGRTYYVSLLLKFRK</sequence>
<dbReference type="GO" id="GO:0044718">
    <property type="term" value="P:siderophore transmembrane transport"/>
    <property type="evidence" value="ECO:0007669"/>
    <property type="project" value="TreeGrafter"/>
</dbReference>
<dbReference type="InterPro" id="IPR008969">
    <property type="entry name" value="CarboxyPept-like_regulatory"/>
</dbReference>
<protein>
    <submittedName>
        <fullName evidence="15">Outer membrane receptor for ferrienterochelin and colicins</fullName>
    </submittedName>
</protein>
<dbReference type="Pfam" id="PF00593">
    <property type="entry name" value="TonB_dep_Rec_b-barrel"/>
    <property type="match status" value="1"/>
</dbReference>
<feature type="domain" description="TonB-dependent receptor-like beta-barrel" evidence="13">
    <location>
        <begin position="254"/>
        <end position="690"/>
    </location>
</feature>
<evidence type="ECO:0000256" key="5">
    <source>
        <dbReference type="ARBA" id="ARBA00022729"/>
    </source>
</evidence>
<evidence type="ECO:0000259" key="13">
    <source>
        <dbReference type="Pfam" id="PF00593"/>
    </source>
</evidence>
<dbReference type="EMBL" id="FUYQ01000004">
    <property type="protein sequence ID" value="SKB38420.1"/>
    <property type="molecule type" value="Genomic_DNA"/>
</dbReference>